<evidence type="ECO:0000256" key="2">
    <source>
        <dbReference type="ARBA" id="ARBA00023015"/>
    </source>
</evidence>
<keyword evidence="2" id="KW-0805">Transcription regulation</keyword>
<keyword evidence="3" id="KW-0238">DNA-binding</keyword>
<evidence type="ECO:0000256" key="1">
    <source>
        <dbReference type="ARBA" id="ARBA00022491"/>
    </source>
</evidence>
<dbReference type="InterPro" id="IPR009061">
    <property type="entry name" value="DNA-bd_dom_put_sf"/>
</dbReference>
<dbReference type="Proteomes" id="UP000264605">
    <property type="component" value="Chromosome"/>
</dbReference>
<dbReference type="PRINTS" id="PR00040">
    <property type="entry name" value="HTHMERR"/>
</dbReference>
<dbReference type="InterPro" id="IPR000551">
    <property type="entry name" value="MerR-type_HTH_dom"/>
</dbReference>
<dbReference type="PANTHER" id="PTHR30204:SF69">
    <property type="entry name" value="MERR-FAMILY TRANSCRIPTIONAL REGULATOR"/>
    <property type="match status" value="1"/>
</dbReference>
<dbReference type="PANTHER" id="PTHR30204">
    <property type="entry name" value="REDOX-CYCLING DRUG-SENSING TRANSCRIPTIONAL ACTIVATOR SOXR"/>
    <property type="match status" value="1"/>
</dbReference>
<dbReference type="PROSITE" id="PS50937">
    <property type="entry name" value="HTH_MERR_2"/>
    <property type="match status" value="1"/>
</dbReference>
<gene>
    <name evidence="6" type="ORF">D0907_09060</name>
</gene>
<evidence type="ECO:0000313" key="6">
    <source>
        <dbReference type="EMBL" id="AXV65411.1"/>
    </source>
</evidence>
<dbReference type="SMART" id="SM00422">
    <property type="entry name" value="HTH_MERR"/>
    <property type="match status" value="1"/>
</dbReference>
<keyword evidence="1" id="KW-0678">Repressor</keyword>
<protein>
    <submittedName>
        <fullName evidence="6">MerR family transcriptional regulator</fullName>
    </submittedName>
</protein>
<evidence type="ECO:0000256" key="3">
    <source>
        <dbReference type="ARBA" id="ARBA00023125"/>
    </source>
</evidence>
<dbReference type="Pfam" id="PF13411">
    <property type="entry name" value="MerR_1"/>
    <property type="match status" value="1"/>
</dbReference>
<accession>A0AAD0S3C1</accession>
<dbReference type="InterPro" id="IPR047057">
    <property type="entry name" value="MerR_fam"/>
</dbReference>
<dbReference type="EMBL" id="CP032090">
    <property type="protein sequence ID" value="AXV65411.1"/>
    <property type="molecule type" value="Genomic_DNA"/>
</dbReference>
<sequence length="134" mass="15181">MFIGEVSKKTQLTVKTIRFYEEKGLIPVPLRQGKYRVYTDDHVEILKLISEAKTLGVTLSELKGLIKFKDSKANWSEISEFLVILKERLTEQINATAAKIAKIDSCISIINQQTPLNSPLNERVYDGQKVAITK</sequence>
<dbReference type="GeneID" id="99505608"/>
<keyword evidence="4" id="KW-0804">Transcription</keyword>
<proteinExistence type="predicted"/>
<evidence type="ECO:0000256" key="4">
    <source>
        <dbReference type="ARBA" id="ARBA00023163"/>
    </source>
</evidence>
<name>A0AAD0S3C1_9GAMM</name>
<dbReference type="KEGG" id="pdj:D0907_09060"/>
<dbReference type="GO" id="GO:0003700">
    <property type="term" value="F:DNA-binding transcription factor activity"/>
    <property type="evidence" value="ECO:0007669"/>
    <property type="project" value="InterPro"/>
</dbReference>
<evidence type="ECO:0000259" key="5">
    <source>
        <dbReference type="PROSITE" id="PS50937"/>
    </source>
</evidence>
<dbReference type="SUPFAM" id="SSF46955">
    <property type="entry name" value="Putative DNA-binding domain"/>
    <property type="match status" value="1"/>
</dbReference>
<organism evidence="6 7">
    <name type="scientific">Pseudoalteromonas lipolytica</name>
    <dbReference type="NCBI Taxonomy" id="570156"/>
    <lineage>
        <taxon>Bacteria</taxon>
        <taxon>Pseudomonadati</taxon>
        <taxon>Pseudomonadota</taxon>
        <taxon>Gammaproteobacteria</taxon>
        <taxon>Alteromonadales</taxon>
        <taxon>Pseudoalteromonadaceae</taxon>
        <taxon>Pseudoalteromonas</taxon>
    </lineage>
</organism>
<dbReference type="AlphaFoldDB" id="A0AAD0S3C1"/>
<reference evidence="6 7" key="1">
    <citation type="submission" date="2018-08" db="EMBL/GenBank/DDBJ databases">
        <title>Draft genome sequence of Pseudoalteromonas donghaensis HJ51.</title>
        <authorList>
            <person name="Oh J."/>
            <person name="Roh D."/>
        </authorList>
    </citation>
    <scope>NUCLEOTIDE SEQUENCE [LARGE SCALE GENOMIC DNA]</scope>
    <source>
        <strain evidence="6 7">HJ51</strain>
    </source>
</reference>
<dbReference type="GO" id="GO:0003677">
    <property type="term" value="F:DNA binding"/>
    <property type="evidence" value="ECO:0007669"/>
    <property type="project" value="UniProtKB-KW"/>
</dbReference>
<dbReference type="PROSITE" id="PS00552">
    <property type="entry name" value="HTH_MERR_1"/>
    <property type="match status" value="1"/>
</dbReference>
<feature type="domain" description="HTH merR-type" evidence="5">
    <location>
        <begin position="1"/>
        <end position="68"/>
    </location>
</feature>
<dbReference type="Gene3D" id="1.10.1660.10">
    <property type="match status" value="1"/>
</dbReference>
<dbReference type="RefSeq" id="WP_118844347.1">
    <property type="nucleotide sequence ID" value="NZ_CP032090.1"/>
</dbReference>
<evidence type="ECO:0000313" key="7">
    <source>
        <dbReference type="Proteomes" id="UP000264605"/>
    </source>
</evidence>